<keyword evidence="3" id="KW-1185">Reference proteome</keyword>
<proteinExistence type="predicted"/>
<keyword evidence="1" id="KW-0175">Coiled coil</keyword>
<feature type="coiled-coil region" evidence="1">
    <location>
        <begin position="72"/>
        <end position="99"/>
    </location>
</feature>
<protein>
    <submittedName>
        <fullName evidence="2">Uncharacterized protein</fullName>
    </submittedName>
</protein>
<dbReference type="Proteomes" id="UP000321574">
    <property type="component" value="Unassembled WGS sequence"/>
</dbReference>
<gene>
    <name evidence="2" type="ORF">FHP05_12145</name>
</gene>
<reference evidence="2 3" key="1">
    <citation type="submission" date="2019-06" db="EMBL/GenBank/DDBJ databases">
        <title>Cerasibacillus sp. nov., isolated from maize field.</title>
        <authorList>
            <person name="Lin S.-Y."/>
            <person name="Tsai C.-F."/>
            <person name="Young C.-C."/>
        </authorList>
    </citation>
    <scope>NUCLEOTIDE SEQUENCE [LARGE SCALE GENOMIC DNA]</scope>
    <source>
        <strain evidence="2 3">CC-CFT480</strain>
    </source>
</reference>
<evidence type="ECO:0000313" key="3">
    <source>
        <dbReference type="Proteomes" id="UP000321574"/>
    </source>
</evidence>
<dbReference type="OrthoDB" id="2184495at2"/>
<name>A0A5C8NN88_9BACI</name>
<accession>A0A5C8NN88</accession>
<dbReference type="RefSeq" id="WP_147668618.1">
    <property type="nucleotide sequence ID" value="NZ_VDUW01000009.1"/>
</dbReference>
<dbReference type="AlphaFoldDB" id="A0A5C8NN88"/>
<comment type="caution">
    <text evidence="2">The sequence shown here is derived from an EMBL/GenBank/DDBJ whole genome shotgun (WGS) entry which is preliminary data.</text>
</comment>
<evidence type="ECO:0000313" key="2">
    <source>
        <dbReference type="EMBL" id="TXL62550.1"/>
    </source>
</evidence>
<evidence type="ECO:0000256" key="1">
    <source>
        <dbReference type="SAM" id="Coils"/>
    </source>
</evidence>
<organism evidence="2 3">
    <name type="scientific">Cerasibacillus terrae</name>
    <dbReference type="NCBI Taxonomy" id="2498845"/>
    <lineage>
        <taxon>Bacteria</taxon>
        <taxon>Bacillati</taxon>
        <taxon>Bacillota</taxon>
        <taxon>Bacilli</taxon>
        <taxon>Bacillales</taxon>
        <taxon>Bacillaceae</taxon>
        <taxon>Cerasibacillus</taxon>
    </lineage>
</organism>
<dbReference type="EMBL" id="VDUW01000009">
    <property type="protein sequence ID" value="TXL62550.1"/>
    <property type="molecule type" value="Genomic_DNA"/>
</dbReference>
<sequence>MDKIEILEKEYRSKRRVYEEQEEELFKERDKATSIIDEVQDRSHYYLKDIVPEHDILMRGFRQTEKMREDLIDSTKEELKKLSRKIERLDENYYSKLRKLNENEK</sequence>